<evidence type="ECO:0000256" key="2">
    <source>
        <dbReference type="ARBA" id="ARBA00023002"/>
    </source>
</evidence>
<keyword evidence="2" id="KW-0560">Oxidoreductase</keyword>
<comment type="similarity">
    <text evidence="1">Belongs to the short-chain dehydrogenases/reductases (SDR) family.</text>
</comment>
<dbReference type="PANTHER" id="PTHR48107:SF16">
    <property type="entry name" value="NADPH-DEPENDENT ALDEHYDE REDUCTASE 1, CHLOROPLASTIC"/>
    <property type="match status" value="1"/>
</dbReference>
<dbReference type="InterPro" id="IPR036291">
    <property type="entry name" value="NAD(P)-bd_dom_sf"/>
</dbReference>
<dbReference type="GO" id="GO:0016614">
    <property type="term" value="F:oxidoreductase activity, acting on CH-OH group of donors"/>
    <property type="evidence" value="ECO:0007669"/>
    <property type="project" value="UniProtKB-ARBA"/>
</dbReference>
<dbReference type="Pfam" id="PF13561">
    <property type="entry name" value="adh_short_C2"/>
    <property type="match status" value="1"/>
</dbReference>
<dbReference type="PANTHER" id="PTHR48107">
    <property type="entry name" value="NADPH-DEPENDENT ALDEHYDE REDUCTASE-LIKE PROTEIN, CHLOROPLASTIC-RELATED"/>
    <property type="match status" value="1"/>
</dbReference>
<dbReference type="SUPFAM" id="SSF51735">
    <property type="entry name" value="NAD(P)-binding Rossmann-fold domains"/>
    <property type="match status" value="1"/>
</dbReference>
<dbReference type="EMBL" id="JAHXDE010000001">
    <property type="protein sequence ID" value="MCT8504560.1"/>
    <property type="molecule type" value="Genomic_DNA"/>
</dbReference>
<evidence type="ECO:0000313" key="3">
    <source>
        <dbReference type="EMBL" id="MCT8504560.1"/>
    </source>
</evidence>
<proteinExistence type="inferred from homology"/>
<dbReference type="AlphaFoldDB" id="A0A9X2X0S5"/>
<evidence type="ECO:0000313" key="4">
    <source>
        <dbReference type="Proteomes" id="UP001145353"/>
    </source>
</evidence>
<sequence>MEVSMARKVAIHAQSQTLPGSEAEMDPPAEMIRPGYRGASKLEGKIALITGGDSGIGRSVAIHFAREGADVAVVYLSEREDAAETQRLVEAEGRRCHLIEGDLAEAEFCRRCIDETVQVYGGLNILVNNAGTQWVCQDLTELSDEQWRSVFETNMHSQFYLAKAALPHLGEDDAIINNASVNAYIGPDFLVDYSATKGAIVSFTRSLSNQVVGRGIRVNAVAPGPVWTPLQPATLGAHDPQWLEGFGEETPMGRAGQPSELGPVFVFLASLDASFISGQTIHPNGGTVVNG</sequence>
<reference evidence="3" key="1">
    <citation type="submission" date="2021-07" db="EMBL/GenBank/DDBJ databases">
        <authorList>
            <person name="Luelf R.H."/>
        </authorList>
    </citation>
    <scope>NUCLEOTIDE SEQUENCE</scope>
    <source>
        <strain evidence="3">TMW 2.2304</strain>
    </source>
</reference>
<dbReference type="PRINTS" id="PR00080">
    <property type="entry name" value="SDRFAMILY"/>
</dbReference>
<name>A0A9X2X0S5_9GAMM</name>
<dbReference type="InterPro" id="IPR020904">
    <property type="entry name" value="Sc_DH/Rdtase_CS"/>
</dbReference>
<organism evidence="3 4">
    <name type="scientific">Chromohalobacter moromii</name>
    <dbReference type="NCBI Taxonomy" id="2860329"/>
    <lineage>
        <taxon>Bacteria</taxon>
        <taxon>Pseudomonadati</taxon>
        <taxon>Pseudomonadota</taxon>
        <taxon>Gammaproteobacteria</taxon>
        <taxon>Oceanospirillales</taxon>
        <taxon>Halomonadaceae</taxon>
        <taxon>Chromohalobacter</taxon>
    </lineage>
</organism>
<comment type="caution">
    <text evidence="3">The sequence shown here is derived from an EMBL/GenBank/DDBJ whole genome shotgun (WGS) entry which is preliminary data.</text>
</comment>
<gene>
    <name evidence="3" type="ORF">KZO87_04150</name>
</gene>
<dbReference type="InterPro" id="IPR002347">
    <property type="entry name" value="SDR_fam"/>
</dbReference>
<protein>
    <submittedName>
        <fullName evidence="3">SDR family oxidoreductase</fullName>
    </submittedName>
</protein>
<dbReference type="PROSITE" id="PS00061">
    <property type="entry name" value="ADH_SHORT"/>
    <property type="match status" value="1"/>
</dbReference>
<dbReference type="Proteomes" id="UP001145353">
    <property type="component" value="Unassembled WGS sequence"/>
</dbReference>
<dbReference type="PRINTS" id="PR00081">
    <property type="entry name" value="GDHRDH"/>
</dbReference>
<dbReference type="Gene3D" id="3.40.50.720">
    <property type="entry name" value="NAD(P)-binding Rossmann-like Domain"/>
    <property type="match status" value="1"/>
</dbReference>
<evidence type="ECO:0000256" key="1">
    <source>
        <dbReference type="ARBA" id="ARBA00006484"/>
    </source>
</evidence>
<dbReference type="FunFam" id="3.40.50.720:FF:000084">
    <property type="entry name" value="Short-chain dehydrogenase reductase"/>
    <property type="match status" value="1"/>
</dbReference>
<reference evidence="3" key="2">
    <citation type="journal article" date="2022" name="Syst. Appl. Microbiol.">
        <title>Chromohalobacter moromii sp. nov., a moderately halophilic bacterium isolated from lupine-based moromi fermentation.</title>
        <authorList>
            <person name="Lulf R.H."/>
            <person name="Hilgarth M."/>
            <person name="Ehrmann M.A."/>
        </authorList>
    </citation>
    <scope>NUCLEOTIDE SEQUENCE</scope>
    <source>
        <strain evidence="3">TMW 2.2304</strain>
    </source>
</reference>
<accession>A0A9X2X0S5</accession>
<keyword evidence="4" id="KW-1185">Reference proteome</keyword>